<dbReference type="OrthoDB" id="2506909at2759"/>
<organism evidence="2 3">
    <name type="scientific">Austropuccinia psidii MF-1</name>
    <dbReference type="NCBI Taxonomy" id="1389203"/>
    <lineage>
        <taxon>Eukaryota</taxon>
        <taxon>Fungi</taxon>
        <taxon>Dikarya</taxon>
        <taxon>Basidiomycota</taxon>
        <taxon>Pucciniomycotina</taxon>
        <taxon>Pucciniomycetes</taxon>
        <taxon>Pucciniales</taxon>
        <taxon>Sphaerophragmiaceae</taxon>
        <taxon>Austropuccinia</taxon>
    </lineage>
</organism>
<dbReference type="EMBL" id="AVOT02032794">
    <property type="protein sequence ID" value="MBW0526610.1"/>
    <property type="molecule type" value="Genomic_DNA"/>
</dbReference>
<comment type="caution">
    <text evidence="2">The sequence shown here is derived from an EMBL/GenBank/DDBJ whole genome shotgun (WGS) entry which is preliminary data.</text>
</comment>
<reference evidence="2" key="1">
    <citation type="submission" date="2021-03" db="EMBL/GenBank/DDBJ databases">
        <title>Draft genome sequence of rust myrtle Austropuccinia psidii MF-1, a brazilian biotype.</title>
        <authorList>
            <person name="Quecine M.C."/>
            <person name="Pachon D.M.R."/>
            <person name="Bonatelli M.L."/>
            <person name="Correr F.H."/>
            <person name="Franceschini L.M."/>
            <person name="Leite T.F."/>
            <person name="Margarido G.R.A."/>
            <person name="Almeida C.A."/>
            <person name="Ferrarezi J.A."/>
            <person name="Labate C.A."/>
        </authorList>
    </citation>
    <scope>NUCLEOTIDE SEQUENCE</scope>
    <source>
        <strain evidence="2">MF-1</strain>
    </source>
</reference>
<evidence type="ECO:0000313" key="2">
    <source>
        <dbReference type="EMBL" id="MBW0526610.1"/>
    </source>
</evidence>
<feature type="region of interest" description="Disordered" evidence="1">
    <location>
        <begin position="152"/>
        <end position="171"/>
    </location>
</feature>
<proteinExistence type="predicted"/>
<feature type="compositionally biased region" description="Polar residues" evidence="1">
    <location>
        <begin position="162"/>
        <end position="171"/>
    </location>
</feature>
<evidence type="ECO:0000256" key="1">
    <source>
        <dbReference type="SAM" id="MobiDB-lite"/>
    </source>
</evidence>
<dbReference type="Proteomes" id="UP000765509">
    <property type="component" value="Unassembled WGS sequence"/>
</dbReference>
<gene>
    <name evidence="2" type="ORF">O181_066325</name>
</gene>
<name>A0A9Q3EWW3_9BASI</name>
<keyword evidence="3" id="KW-1185">Reference proteome</keyword>
<protein>
    <submittedName>
        <fullName evidence="2">Uncharacterized protein</fullName>
    </submittedName>
</protein>
<dbReference type="AlphaFoldDB" id="A0A9Q3EWW3"/>
<sequence>MPLIEELKELWQGYHFSPTATSPSGSFIRFSILMAIGDVVEICKLIGFISHPGNHFCNFFTIHKAQIEEIGHQFHYTCSYQSHQSTIAKSLWETPKQKAIFSEYGVRYSILEDLPYWEATRMANLDIMNNLILGILKDNQLSNCAFQSPNQKFTSAPAGNPMTPTVQTQNP</sequence>
<evidence type="ECO:0000313" key="3">
    <source>
        <dbReference type="Proteomes" id="UP000765509"/>
    </source>
</evidence>
<accession>A0A9Q3EWW3</accession>